<dbReference type="Proteomes" id="UP000198510">
    <property type="component" value="Unassembled WGS sequence"/>
</dbReference>
<accession>A0A1G9M718</accession>
<proteinExistence type="predicted"/>
<keyword evidence="2" id="KW-1185">Reference proteome</keyword>
<reference evidence="1 2" key="1">
    <citation type="submission" date="2016-10" db="EMBL/GenBank/DDBJ databases">
        <authorList>
            <person name="de Groot N.N."/>
        </authorList>
    </citation>
    <scope>NUCLEOTIDE SEQUENCE [LARGE SCALE GENOMIC DNA]</scope>
    <source>
        <strain evidence="1 2">DSM 25186</strain>
    </source>
</reference>
<sequence>MKKDELFEVALTREERTFLLRHLEGMLGALNYVVGADPDNLQARRDRELFTSMKLKLEVQLPRHL</sequence>
<organism evidence="1 2">
    <name type="scientific">Catalinimonas alkaloidigena</name>
    <dbReference type="NCBI Taxonomy" id="1075417"/>
    <lineage>
        <taxon>Bacteria</taxon>
        <taxon>Pseudomonadati</taxon>
        <taxon>Bacteroidota</taxon>
        <taxon>Cytophagia</taxon>
        <taxon>Cytophagales</taxon>
        <taxon>Catalimonadaceae</taxon>
        <taxon>Catalinimonas</taxon>
    </lineage>
</organism>
<gene>
    <name evidence="1" type="ORF">SAMN05421823_107275</name>
</gene>
<name>A0A1G9M718_9BACT</name>
<evidence type="ECO:0000313" key="1">
    <source>
        <dbReference type="EMBL" id="SDL69485.1"/>
    </source>
</evidence>
<protein>
    <submittedName>
        <fullName evidence="1">Uncharacterized protein</fullName>
    </submittedName>
</protein>
<dbReference type="AlphaFoldDB" id="A0A1G9M718"/>
<dbReference type="RefSeq" id="WP_143017365.1">
    <property type="nucleotide sequence ID" value="NZ_FNFO01000007.1"/>
</dbReference>
<dbReference type="EMBL" id="FNFO01000007">
    <property type="protein sequence ID" value="SDL69485.1"/>
    <property type="molecule type" value="Genomic_DNA"/>
</dbReference>
<evidence type="ECO:0000313" key="2">
    <source>
        <dbReference type="Proteomes" id="UP000198510"/>
    </source>
</evidence>